<protein>
    <submittedName>
        <fullName evidence="1">Uncharacterized protein</fullName>
    </submittedName>
</protein>
<proteinExistence type="predicted"/>
<reference evidence="1" key="1">
    <citation type="submission" date="2020-05" db="EMBL/GenBank/DDBJ databases">
        <authorList>
            <person name="Chiriac C."/>
            <person name="Salcher M."/>
            <person name="Ghai R."/>
            <person name="Kavagutti S V."/>
        </authorList>
    </citation>
    <scope>NUCLEOTIDE SEQUENCE</scope>
</reference>
<name>A0A6J5PYQ8_9CAUD</name>
<dbReference type="EMBL" id="LR796923">
    <property type="protein sequence ID" value="CAB4175737.1"/>
    <property type="molecule type" value="Genomic_DNA"/>
</dbReference>
<evidence type="ECO:0000313" key="1">
    <source>
        <dbReference type="EMBL" id="CAB4175737.1"/>
    </source>
</evidence>
<sequence length="130" mass="15519">MKHLKSYQIFESANRKYINDFLLDFGMLITMGFSQITKRGVDEKATNELKDMMKRLREPLINGKTYTQLVDDLSLLYDNPRLLSAFVGQIRELLLYIEPRVKKYVEDCEVKDKWLNKIDKFKERYKEIVS</sequence>
<accession>A0A6J5PYQ8</accession>
<gene>
    <name evidence="1" type="ORF">UFOVP972_341</name>
</gene>
<organism evidence="1">
    <name type="scientific">uncultured Caudovirales phage</name>
    <dbReference type="NCBI Taxonomy" id="2100421"/>
    <lineage>
        <taxon>Viruses</taxon>
        <taxon>Duplodnaviria</taxon>
        <taxon>Heunggongvirae</taxon>
        <taxon>Uroviricota</taxon>
        <taxon>Caudoviricetes</taxon>
        <taxon>Peduoviridae</taxon>
        <taxon>Maltschvirus</taxon>
        <taxon>Maltschvirus maltsch</taxon>
    </lineage>
</organism>